<evidence type="ECO:0000313" key="4">
    <source>
        <dbReference type="EMBL" id="TIH37816.1"/>
    </source>
</evidence>
<dbReference type="SUPFAM" id="SSF53756">
    <property type="entry name" value="UDP-Glycosyltransferase/glycogen phosphorylase"/>
    <property type="match status" value="1"/>
</dbReference>
<dbReference type="Pfam" id="PF00534">
    <property type="entry name" value="Glycos_transf_1"/>
    <property type="match status" value="1"/>
</dbReference>
<keyword evidence="1 4" id="KW-0808">Transferase</keyword>
<feature type="compositionally biased region" description="Basic residues" evidence="2">
    <location>
        <begin position="19"/>
        <end position="41"/>
    </location>
</feature>
<gene>
    <name evidence="4" type="ORF">D4765_07330</name>
</gene>
<evidence type="ECO:0000256" key="1">
    <source>
        <dbReference type="ARBA" id="ARBA00022679"/>
    </source>
</evidence>
<feature type="region of interest" description="Disordered" evidence="2">
    <location>
        <begin position="1"/>
        <end position="41"/>
    </location>
</feature>
<sequence length="549" mass="60194">MPHRRPPQRPVDRRCHAPAAHRRRRTRTPRRRGPRPRAPHLERLRHRTLARTRRTVGECLMSHALTARFRVLADAIGTPLPVDETTSGYLDTLATSIGADSELLWLALAAVSAEFPKTDTYEKFRRDAVLNGTRQALAEVAARSTHLLAPNRTVAVRIVTGAVVLDVHHTARTGLATGIQRVVRQTIGYWKDRPGVELVGWDRRYSGLRHLTEPEQQNALYGSAPHLARPKTWVLTIPFKSIYVLPELAIEDDRTARISCLAEFSGNRTNVIGFDCVPLTSSETVGAGMSAAFSKNLAALAHFDRVSTISEAAATEYRGWRGMLSGAGLTGPAIEPLLLPSVAEVVSAADFEAARAALLTGDAPMMLVVGSHEPRKNHLAVLYAAERLWRDGIEFQMVFIGGNGWHGDEFRAQLKRLQGDGWPVRAISALSDALLWSAYRLARVSVFPSLNEGFGLPVGESLSARTPVVTSNFGSMKEIAVAGGAILVDPRDDDDVYRGMKAGLLDDELHAKLVAESAGLSTRGWSDYADELWRYFELDTRLANASATS</sequence>
<dbReference type="AlphaFoldDB" id="A0A4T2C5U5"/>
<accession>A0A4T2C5U5</accession>
<evidence type="ECO:0000259" key="3">
    <source>
        <dbReference type="Pfam" id="PF00534"/>
    </source>
</evidence>
<dbReference type="PANTHER" id="PTHR46401">
    <property type="entry name" value="GLYCOSYLTRANSFERASE WBBK-RELATED"/>
    <property type="match status" value="1"/>
</dbReference>
<dbReference type="PANTHER" id="PTHR46401:SF2">
    <property type="entry name" value="GLYCOSYLTRANSFERASE WBBK-RELATED"/>
    <property type="match status" value="1"/>
</dbReference>
<protein>
    <submittedName>
        <fullName evidence="4">Glycosyltransferase family 1 protein</fullName>
    </submittedName>
</protein>
<name>A0A4T2C5U5_9MICO</name>
<comment type="caution">
    <text evidence="4">The sequence shown here is derived from an EMBL/GenBank/DDBJ whole genome shotgun (WGS) entry which is preliminary data.</text>
</comment>
<dbReference type="EMBL" id="QYRT01000010">
    <property type="protein sequence ID" value="TIH37816.1"/>
    <property type="molecule type" value="Genomic_DNA"/>
</dbReference>
<feature type="domain" description="Glycosyl transferase family 1" evidence="3">
    <location>
        <begin position="356"/>
        <end position="514"/>
    </location>
</feature>
<dbReference type="Proteomes" id="UP000306192">
    <property type="component" value="Unassembled WGS sequence"/>
</dbReference>
<evidence type="ECO:0000313" key="5">
    <source>
        <dbReference type="Proteomes" id="UP000306192"/>
    </source>
</evidence>
<dbReference type="InterPro" id="IPR001296">
    <property type="entry name" value="Glyco_trans_1"/>
</dbReference>
<dbReference type="Gene3D" id="3.40.50.2000">
    <property type="entry name" value="Glycogen Phosphorylase B"/>
    <property type="match status" value="1"/>
</dbReference>
<organism evidence="4 5">
    <name type="scientific">Subtercola vilae</name>
    <dbReference type="NCBI Taxonomy" id="2056433"/>
    <lineage>
        <taxon>Bacteria</taxon>
        <taxon>Bacillati</taxon>
        <taxon>Actinomycetota</taxon>
        <taxon>Actinomycetes</taxon>
        <taxon>Micrococcales</taxon>
        <taxon>Microbacteriaceae</taxon>
        <taxon>Subtercola</taxon>
    </lineage>
</organism>
<proteinExistence type="predicted"/>
<keyword evidence="5" id="KW-1185">Reference proteome</keyword>
<reference evidence="4 5" key="1">
    <citation type="journal article" date="2019" name="Microorganisms">
        <title>Systematic Affiliation and Genome Analysis of Subtercola vilae DB165(T) with Particular Emphasis on Cold Adaptation of an Isolate from a High-Altitude Cold Volcano Lake.</title>
        <authorList>
            <person name="Villalobos A.S."/>
            <person name="Wiese J."/>
            <person name="Imhoff J.F."/>
            <person name="Dorador C."/>
            <person name="Keller A."/>
            <person name="Hentschel U."/>
        </authorList>
    </citation>
    <scope>NUCLEOTIDE SEQUENCE [LARGE SCALE GENOMIC DNA]</scope>
    <source>
        <strain evidence="4 5">DB165</strain>
    </source>
</reference>
<dbReference type="GO" id="GO:0016757">
    <property type="term" value="F:glycosyltransferase activity"/>
    <property type="evidence" value="ECO:0007669"/>
    <property type="project" value="InterPro"/>
</dbReference>
<evidence type="ECO:0000256" key="2">
    <source>
        <dbReference type="SAM" id="MobiDB-lite"/>
    </source>
</evidence>